<protein>
    <recommendedName>
        <fullName evidence="2">DH domain-containing protein</fullName>
    </recommendedName>
</protein>
<dbReference type="AlphaFoldDB" id="A0A1E4SRC3"/>
<dbReference type="RefSeq" id="XP_020067173.1">
    <property type="nucleotide sequence ID" value="XM_020208532.1"/>
</dbReference>
<evidence type="ECO:0000259" key="2">
    <source>
        <dbReference type="SMART" id="SM00325"/>
    </source>
</evidence>
<dbReference type="GeneID" id="30982669"/>
<dbReference type="InterPro" id="IPR000219">
    <property type="entry name" value="DH_dom"/>
</dbReference>
<feature type="compositionally biased region" description="Basic and acidic residues" evidence="1">
    <location>
        <begin position="826"/>
        <end position="840"/>
    </location>
</feature>
<feature type="region of interest" description="Disordered" evidence="1">
    <location>
        <begin position="826"/>
        <end position="862"/>
    </location>
</feature>
<dbReference type="EMBL" id="KV453909">
    <property type="protein sequence ID" value="ODV82051.1"/>
    <property type="molecule type" value="Genomic_DNA"/>
</dbReference>
<keyword evidence="4" id="KW-1185">Reference proteome</keyword>
<organism evidence="3 4">
    <name type="scientific">Suhomyces tanzawaensis NRRL Y-17324</name>
    <dbReference type="NCBI Taxonomy" id="984487"/>
    <lineage>
        <taxon>Eukaryota</taxon>
        <taxon>Fungi</taxon>
        <taxon>Dikarya</taxon>
        <taxon>Ascomycota</taxon>
        <taxon>Saccharomycotina</taxon>
        <taxon>Pichiomycetes</taxon>
        <taxon>Debaryomycetaceae</taxon>
        <taxon>Suhomyces</taxon>
    </lineage>
</organism>
<feature type="compositionally biased region" description="Basic and acidic residues" evidence="1">
    <location>
        <begin position="896"/>
        <end position="913"/>
    </location>
</feature>
<dbReference type="STRING" id="984487.A0A1E4SRC3"/>
<feature type="compositionally biased region" description="Polar residues" evidence="1">
    <location>
        <begin position="27"/>
        <end position="39"/>
    </location>
</feature>
<dbReference type="InterPro" id="IPR057454">
    <property type="entry name" value="Bud3_C"/>
</dbReference>
<dbReference type="SUPFAM" id="SSF48065">
    <property type="entry name" value="DBL homology domain (DH-domain)"/>
    <property type="match status" value="1"/>
</dbReference>
<dbReference type="Pfam" id="PF25351">
    <property type="entry name" value="PH_BUD3_C"/>
    <property type="match status" value="1"/>
</dbReference>
<feature type="compositionally biased region" description="Polar residues" evidence="1">
    <location>
        <begin position="886"/>
        <end position="895"/>
    </location>
</feature>
<dbReference type="InterPro" id="IPR021895">
    <property type="entry name" value="Bud3_N"/>
</dbReference>
<reference evidence="4" key="1">
    <citation type="submission" date="2016-05" db="EMBL/GenBank/DDBJ databases">
        <title>Comparative genomics of biotechnologically important yeasts.</title>
        <authorList>
            <consortium name="DOE Joint Genome Institute"/>
            <person name="Riley R."/>
            <person name="Haridas S."/>
            <person name="Wolfe K.H."/>
            <person name="Lopes M.R."/>
            <person name="Hittinger C.T."/>
            <person name="Goker M."/>
            <person name="Salamov A."/>
            <person name="Wisecaver J."/>
            <person name="Long T.M."/>
            <person name="Aerts A.L."/>
            <person name="Barry K."/>
            <person name="Choi C."/>
            <person name="Clum A."/>
            <person name="Coughlan A.Y."/>
            <person name="Deshpande S."/>
            <person name="Douglass A.P."/>
            <person name="Hanson S.J."/>
            <person name="Klenk H.-P."/>
            <person name="Labutti K."/>
            <person name="Lapidus A."/>
            <person name="Lindquist E."/>
            <person name="Lipzen A."/>
            <person name="Meier-Kolthoff J.P."/>
            <person name="Ohm R.A."/>
            <person name="Otillar R.P."/>
            <person name="Pangilinan J."/>
            <person name="Peng Y."/>
            <person name="Rokas A."/>
            <person name="Rosa C.A."/>
            <person name="Scheuner C."/>
            <person name="Sibirny A.A."/>
            <person name="Slot J.C."/>
            <person name="Stielow J.B."/>
            <person name="Sun H."/>
            <person name="Kurtzman C.P."/>
            <person name="Blackwell M."/>
            <person name="Grigoriev I.V."/>
            <person name="Jeffries T.W."/>
        </authorList>
    </citation>
    <scope>NUCLEOTIDE SEQUENCE [LARGE SCALE GENOMIC DNA]</scope>
    <source>
        <strain evidence="4">NRRL Y-17324</strain>
    </source>
</reference>
<name>A0A1E4SRC3_9ASCO</name>
<dbReference type="InterPro" id="IPR035899">
    <property type="entry name" value="DBL_dom_sf"/>
</dbReference>
<dbReference type="GO" id="GO:0005085">
    <property type="term" value="F:guanyl-nucleotide exchange factor activity"/>
    <property type="evidence" value="ECO:0007669"/>
    <property type="project" value="InterPro"/>
</dbReference>
<evidence type="ECO:0000313" key="4">
    <source>
        <dbReference type="Proteomes" id="UP000094285"/>
    </source>
</evidence>
<feature type="non-terminal residue" evidence="3">
    <location>
        <position position="924"/>
    </location>
</feature>
<feature type="region of interest" description="Disordered" evidence="1">
    <location>
        <begin position="876"/>
        <end position="924"/>
    </location>
</feature>
<dbReference type="SMART" id="SM00325">
    <property type="entry name" value="RhoGEF"/>
    <property type="match status" value="1"/>
</dbReference>
<dbReference type="Gene3D" id="1.20.900.10">
    <property type="entry name" value="Dbl homology (DH) domain"/>
    <property type="match status" value="1"/>
</dbReference>
<dbReference type="OrthoDB" id="4066896at2759"/>
<dbReference type="Proteomes" id="UP000094285">
    <property type="component" value="Unassembled WGS sequence"/>
</dbReference>
<sequence length="924" mass="105203">MSIYHRFASLEHDEAFFRSHKRPEPAHSTSRTGSNSSTQSLPGPSSLCLPPLGAQFAGDSPSHSIQDWQHLFAKAAYFSGYDPLYFQHMVIMIYQNSRSGRISTKSITQYGVTTYDNLILDSRSRFWPGCENLLPEYRRSNVRKAIAISTLKNYTKLSNEVKVSLPWDETNAGNLANEMNLMTAKPPLDLGNKLLQLGLIQPHTFSTILLDTVYDNFSDQTNPKIVEDNNKMVFLLGDQLDQLFDPLLEYSPEAMDINYNVSTAFTAPPLLDGNEKVDSIIQELISTQTNYTMGLVNLLQNFIIPLRIHVLSHSKLASGEGPNSKSGISKINQVFPPTIDEITRINCILHDSLNKAKYYGYVEVFKVLGMILPYFYKAFIRHEANLKSFSAKINKFSQRNQKKIFENRNLNKGSYTVREIDSIVSGSLFELPKLKLILKRLYDTIYTQLGSRTDSEEMAFIDNSYNIAIEVINAFGGSLPDEGLEISNPKHRFFTPSGKLLTELASKWPEQLQYDWLSRKVVGIYELKNVKPAKDSICHTDVLIIFSDYLLILTINDPKFYLKRDEDSLRSISVSDILMHSLINEKPLPNLEIFPSMEVSGWVEIDHVIASTYKGVSSIQKDEEGSFLRFLSTKPYGFNSSSKYTNITRNYEIVNTQDDGNKIIELITKAKVLHKSQSFHLFKSTPTSFTIYSTAHSIDAYEVETCNSPFALFLNITFDNPQRYFETHPGLYLIINAAFVNDYTIRLFGLSKDGSFELDETIQAQDLQSTLKKILITNYELIFRTHNNITDALSIGYKNDLDYYLNVFTGYSTESLKSSLKQKEHEELEAQKKKEIEQKRKAAPKAPVPQPVKRPVDAPDRTLNKKKSLIHKLFHPFKRANDANKLPNNQASKANDSNRKISDTYIPRGDKAQYTHLYKPIPEL</sequence>
<evidence type="ECO:0000313" key="3">
    <source>
        <dbReference type="EMBL" id="ODV82051.1"/>
    </source>
</evidence>
<accession>A0A1E4SRC3</accession>
<gene>
    <name evidence="3" type="ORF">CANTADRAFT_33834</name>
</gene>
<dbReference type="Pfam" id="PF12015">
    <property type="entry name" value="Bud3_N"/>
    <property type="match status" value="1"/>
</dbReference>
<evidence type="ECO:0000256" key="1">
    <source>
        <dbReference type="SAM" id="MobiDB-lite"/>
    </source>
</evidence>
<feature type="domain" description="DH" evidence="2">
    <location>
        <begin position="280"/>
        <end position="477"/>
    </location>
</feature>
<proteinExistence type="predicted"/>
<feature type="region of interest" description="Disordered" evidence="1">
    <location>
        <begin position="18"/>
        <end position="43"/>
    </location>
</feature>